<dbReference type="EMBL" id="JFHR01000077">
    <property type="protein sequence ID" value="KEQ51567.1"/>
    <property type="molecule type" value="Genomic_DNA"/>
</dbReference>
<evidence type="ECO:0000256" key="9">
    <source>
        <dbReference type="HAMAP-Rule" id="MF_00024"/>
    </source>
</evidence>
<dbReference type="HAMAP" id="MF_00024">
    <property type="entry name" value="CobD_CbiB"/>
    <property type="match status" value="1"/>
</dbReference>
<evidence type="ECO:0000256" key="4">
    <source>
        <dbReference type="ARBA" id="ARBA00022475"/>
    </source>
</evidence>
<keyword evidence="8 9" id="KW-0472">Membrane</keyword>
<dbReference type="AlphaFoldDB" id="A0A081R8P4"/>
<dbReference type="GO" id="GO:0048472">
    <property type="term" value="F:threonine-phosphate decarboxylase activity"/>
    <property type="evidence" value="ECO:0007669"/>
    <property type="project" value="InterPro"/>
</dbReference>
<comment type="function">
    <text evidence="9">Converts cobyric acid to cobinamide by the addition of aminopropanol on the F carboxylic group.</text>
</comment>
<keyword evidence="5 9" id="KW-0169">Cobalamin biosynthesis</keyword>
<keyword evidence="6 9" id="KW-0812">Transmembrane</keyword>
<dbReference type="GO" id="GO:0005886">
    <property type="term" value="C:plasma membrane"/>
    <property type="evidence" value="ECO:0007669"/>
    <property type="project" value="UniProtKB-SubCell"/>
</dbReference>
<dbReference type="OrthoDB" id="9811967at2"/>
<evidence type="ECO:0000313" key="11">
    <source>
        <dbReference type="Proteomes" id="UP000028411"/>
    </source>
</evidence>
<accession>A0A081R8P4</accession>
<reference evidence="10 11" key="1">
    <citation type="submission" date="2014-02" db="EMBL/GenBank/DDBJ databases">
        <title>Whole genome sequence of Sphingobium chlorophenolicum NBRC 16172.</title>
        <authorList>
            <person name="Gan H.M."/>
            <person name="Gan H.Y."/>
            <person name="Chew T.H."/>
            <person name="Savka M.A."/>
        </authorList>
    </citation>
    <scope>NUCLEOTIDE SEQUENCE [LARGE SCALE GENOMIC DNA]</scope>
    <source>
        <strain evidence="10 11">NBRC 16172</strain>
    </source>
</reference>
<comment type="pathway">
    <text evidence="2 9">Cofactor biosynthesis; adenosylcobalamin biosynthesis.</text>
</comment>
<comment type="caution">
    <text evidence="9">Lacks conserved residue(s) required for the propagation of feature annotation.</text>
</comment>
<evidence type="ECO:0000256" key="2">
    <source>
        <dbReference type="ARBA" id="ARBA00004953"/>
    </source>
</evidence>
<dbReference type="PANTHER" id="PTHR34308:SF1">
    <property type="entry name" value="COBALAMIN BIOSYNTHESIS PROTEIN CBIB"/>
    <property type="match status" value="1"/>
</dbReference>
<keyword evidence="7 9" id="KW-1133">Transmembrane helix</keyword>
<dbReference type="GO" id="GO:0009236">
    <property type="term" value="P:cobalamin biosynthetic process"/>
    <property type="evidence" value="ECO:0007669"/>
    <property type="project" value="UniProtKB-UniRule"/>
</dbReference>
<proteinExistence type="inferred from homology"/>
<gene>
    <name evidence="9 10" type="primary">cobD</name>
    <name evidence="10" type="ORF">BV95_04162</name>
</gene>
<dbReference type="Proteomes" id="UP000028411">
    <property type="component" value="Unassembled WGS sequence"/>
</dbReference>
<feature type="transmembrane region" description="Helical" evidence="9">
    <location>
        <begin position="59"/>
        <end position="81"/>
    </location>
</feature>
<sequence>MIEPVALAALMLDAALGWPSWLYARIGHPVGGFARIIGAMERRWNRTDWSGPQRRRGGIALLLLLLGVAGGAGFALQWAIVRWAGDMAWFWLALAAWPGLAQRSLYAHVAPVMRALAKGDLDEARRTVGWIVGRDTDSLDEAGVARAGIESLAESFCDGVVAPLFWLVLLGLPGIWAYKAVNTADSMIGHKEAPFTDFGWAAARFDDLLNWAPARLAGLLLCIAGGGGWSVMWRDHGSHASPNAGWPEAAMAGALRIRLAGPIRYDGVLHDKPWIGAGGEADAHAMRKALRIYLSACLLLWGLTAIWESIG</sequence>
<feature type="transmembrane region" description="Helical" evidence="9">
    <location>
        <begin position="156"/>
        <end position="178"/>
    </location>
</feature>
<feature type="transmembrane region" description="Helical" evidence="9">
    <location>
        <begin position="292"/>
        <end position="310"/>
    </location>
</feature>
<dbReference type="Pfam" id="PF03186">
    <property type="entry name" value="CobD_Cbib"/>
    <property type="match status" value="1"/>
</dbReference>
<protein>
    <recommendedName>
        <fullName evidence="9">Cobalamin biosynthesis protein CobD</fullName>
    </recommendedName>
</protein>
<feature type="transmembrane region" description="Helical" evidence="9">
    <location>
        <begin position="20"/>
        <end position="38"/>
    </location>
</feature>
<evidence type="ECO:0000256" key="5">
    <source>
        <dbReference type="ARBA" id="ARBA00022573"/>
    </source>
</evidence>
<evidence type="ECO:0000256" key="1">
    <source>
        <dbReference type="ARBA" id="ARBA00004651"/>
    </source>
</evidence>
<dbReference type="PATRIC" id="fig|46429.4.peg.4149"/>
<evidence type="ECO:0000256" key="3">
    <source>
        <dbReference type="ARBA" id="ARBA00006263"/>
    </source>
</evidence>
<dbReference type="GO" id="GO:0015420">
    <property type="term" value="F:ABC-type vitamin B12 transporter activity"/>
    <property type="evidence" value="ECO:0007669"/>
    <property type="project" value="UniProtKB-UniRule"/>
</dbReference>
<dbReference type="PANTHER" id="PTHR34308">
    <property type="entry name" value="COBALAMIN BIOSYNTHESIS PROTEIN CBIB"/>
    <property type="match status" value="1"/>
</dbReference>
<dbReference type="RefSeq" id="WP_037456666.1">
    <property type="nucleotide sequence ID" value="NZ_JFHR01000077.1"/>
</dbReference>
<evidence type="ECO:0000256" key="7">
    <source>
        <dbReference type="ARBA" id="ARBA00022989"/>
    </source>
</evidence>
<evidence type="ECO:0000256" key="8">
    <source>
        <dbReference type="ARBA" id="ARBA00023136"/>
    </source>
</evidence>
<dbReference type="InterPro" id="IPR004485">
    <property type="entry name" value="Cobalamin_biosynth_CobD/CbiB"/>
</dbReference>
<organism evidence="10 11">
    <name type="scientific">Sphingobium chlorophenolicum</name>
    <dbReference type="NCBI Taxonomy" id="46429"/>
    <lineage>
        <taxon>Bacteria</taxon>
        <taxon>Pseudomonadati</taxon>
        <taxon>Pseudomonadota</taxon>
        <taxon>Alphaproteobacteria</taxon>
        <taxon>Sphingomonadales</taxon>
        <taxon>Sphingomonadaceae</taxon>
        <taxon>Sphingobium</taxon>
    </lineage>
</organism>
<name>A0A081R8P4_SPHCR</name>
<keyword evidence="4 9" id="KW-1003">Cell membrane</keyword>
<dbReference type="UniPathway" id="UPA00148"/>
<comment type="subcellular location">
    <subcellularLocation>
        <location evidence="1 9">Cell membrane</location>
        <topology evidence="1 9">Multi-pass membrane protein</topology>
    </subcellularLocation>
</comment>
<comment type="similarity">
    <text evidence="3 9">Belongs to the CobD/CbiB family.</text>
</comment>
<dbReference type="eggNOG" id="COG1270">
    <property type="taxonomic scope" value="Bacteria"/>
</dbReference>
<evidence type="ECO:0000313" key="10">
    <source>
        <dbReference type="EMBL" id="KEQ51567.1"/>
    </source>
</evidence>
<evidence type="ECO:0000256" key="6">
    <source>
        <dbReference type="ARBA" id="ARBA00022692"/>
    </source>
</evidence>
<dbReference type="NCBIfam" id="TIGR00380">
    <property type="entry name" value="cobal_cbiB"/>
    <property type="match status" value="1"/>
</dbReference>
<comment type="caution">
    <text evidence="10">The sequence shown here is derived from an EMBL/GenBank/DDBJ whole genome shotgun (WGS) entry which is preliminary data.</text>
</comment>